<dbReference type="NCBIfam" id="TIGR00231">
    <property type="entry name" value="small_GTP"/>
    <property type="match status" value="1"/>
</dbReference>
<comment type="similarity">
    <text evidence="1">Belongs to the small GTPase superfamily. Rab family.</text>
</comment>
<evidence type="ECO:0000256" key="2">
    <source>
        <dbReference type="ARBA" id="ARBA00022741"/>
    </source>
</evidence>
<evidence type="ECO:0000256" key="1">
    <source>
        <dbReference type="ARBA" id="ARBA00006270"/>
    </source>
</evidence>
<dbReference type="Gene3D" id="3.40.50.300">
    <property type="entry name" value="P-loop containing nucleotide triphosphate hydrolases"/>
    <property type="match status" value="2"/>
</dbReference>
<dbReference type="SMART" id="SM00173">
    <property type="entry name" value="RAS"/>
    <property type="match status" value="1"/>
</dbReference>
<dbReference type="EMBL" id="BARU01023730">
    <property type="protein sequence ID" value="GAH56531.1"/>
    <property type="molecule type" value="Genomic_DNA"/>
</dbReference>
<reference evidence="4" key="1">
    <citation type="journal article" date="2014" name="Front. Microbiol.">
        <title>High frequency of phylogenetically diverse reductive dehalogenase-homologous genes in deep subseafloor sedimentary metagenomes.</title>
        <authorList>
            <person name="Kawai M."/>
            <person name="Futagami T."/>
            <person name="Toyoda A."/>
            <person name="Takaki Y."/>
            <person name="Nishi S."/>
            <person name="Hori S."/>
            <person name="Arai W."/>
            <person name="Tsubouchi T."/>
            <person name="Morono Y."/>
            <person name="Uchiyama I."/>
            <person name="Ito T."/>
            <person name="Fujiyama A."/>
            <person name="Inagaki F."/>
            <person name="Takami H."/>
        </authorList>
    </citation>
    <scope>NUCLEOTIDE SEQUENCE</scope>
    <source>
        <strain evidence="4">Expedition CK06-06</strain>
    </source>
</reference>
<dbReference type="SMART" id="SM00175">
    <property type="entry name" value="RAB"/>
    <property type="match status" value="1"/>
</dbReference>
<dbReference type="SMART" id="SM00174">
    <property type="entry name" value="RHO"/>
    <property type="match status" value="1"/>
</dbReference>
<dbReference type="AlphaFoldDB" id="X1GF78"/>
<dbReference type="PANTHER" id="PTHR47981:SF20">
    <property type="entry name" value="RAS-RELATED PROTEIN RAB-7A"/>
    <property type="match status" value="1"/>
</dbReference>
<comment type="caution">
    <text evidence="4">The sequence shown here is derived from an EMBL/GenBank/DDBJ whole genome shotgun (WGS) entry which is preliminary data.</text>
</comment>
<dbReference type="InterPro" id="IPR027417">
    <property type="entry name" value="P-loop_NTPase"/>
</dbReference>
<evidence type="ECO:0008006" key="5">
    <source>
        <dbReference type="Google" id="ProtNLM"/>
    </source>
</evidence>
<evidence type="ECO:0000313" key="4">
    <source>
        <dbReference type="EMBL" id="GAH56531.1"/>
    </source>
</evidence>
<dbReference type="CDD" id="cd00154">
    <property type="entry name" value="Rab"/>
    <property type="match status" value="1"/>
</dbReference>
<proteinExistence type="inferred from homology"/>
<name>X1GF78_9ZZZZ</name>
<feature type="non-terminal residue" evidence="4">
    <location>
        <position position="215"/>
    </location>
</feature>
<dbReference type="SUPFAM" id="SSF52540">
    <property type="entry name" value="P-loop containing nucleoside triphosphate hydrolases"/>
    <property type="match status" value="2"/>
</dbReference>
<dbReference type="PRINTS" id="PR00449">
    <property type="entry name" value="RASTRNSFRMNG"/>
</dbReference>
<keyword evidence="2" id="KW-0547">Nucleotide-binding</keyword>
<dbReference type="GO" id="GO:0003924">
    <property type="term" value="F:GTPase activity"/>
    <property type="evidence" value="ECO:0007669"/>
    <property type="project" value="InterPro"/>
</dbReference>
<dbReference type="InterPro" id="IPR001806">
    <property type="entry name" value="Small_GTPase"/>
</dbReference>
<dbReference type="PROSITE" id="PS51419">
    <property type="entry name" value="RAB"/>
    <property type="match status" value="1"/>
</dbReference>
<dbReference type="PROSITE" id="PS51421">
    <property type="entry name" value="RAS"/>
    <property type="match status" value="1"/>
</dbReference>
<organism evidence="4">
    <name type="scientific">marine sediment metagenome</name>
    <dbReference type="NCBI Taxonomy" id="412755"/>
    <lineage>
        <taxon>unclassified sequences</taxon>
        <taxon>metagenomes</taxon>
        <taxon>ecological metagenomes</taxon>
    </lineage>
</organism>
<dbReference type="InterPro" id="IPR005225">
    <property type="entry name" value="Small_GTP-bd"/>
</dbReference>
<evidence type="ECO:0000256" key="3">
    <source>
        <dbReference type="ARBA" id="ARBA00023134"/>
    </source>
</evidence>
<dbReference type="PANTHER" id="PTHR47981">
    <property type="entry name" value="RAB FAMILY"/>
    <property type="match status" value="1"/>
</dbReference>
<keyword evidence="3" id="KW-0342">GTP-binding</keyword>
<sequence>MKITLSLWDIGGQERFNFFKTDFFKGIAAVGLVFDLSRPDTFENIDEYFDDIRERSGNIPIILVGNKSDLIKTIGETIPRDIVIQKVNRNNLIDYIETSVLNNINVDKLFETLALSALLDLRPRLGEIVDSNNFRFKVLLAGDASVGKSSLIKKFVEKDFSMNYKLTIGLDLLVKDVKLADEDLPEETFEIIKDAISAGKKRIKEIRKLEKISKC</sequence>
<protein>
    <recommendedName>
        <fullName evidence="5">GTP-binding protein</fullName>
    </recommendedName>
</protein>
<dbReference type="GO" id="GO:0005525">
    <property type="term" value="F:GTP binding"/>
    <property type="evidence" value="ECO:0007669"/>
    <property type="project" value="UniProtKB-KW"/>
</dbReference>
<gene>
    <name evidence="4" type="ORF">S03H2_38478</name>
</gene>
<accession>X1GF78</accession>
<dbReference type="Pfam" id="PF00071">
    <property type="entry name" value="Ras"/>
    <property type="match status" value="2"/>
</dbReference>